<gene>
    <name evidence="2" type="ORF">Tci_882874</name>
</gene>
<name>A0A699TJN1_TANCI</name>
<feature type="region of interest" description="Disordered" evidence="1">
    <location>
        <begin position="58"/>
        <end position="164"/>
    </location>
</feature>
<proteinExistence type="predicted"/>
<dbReference type="AlphaFoldDB" id="A0A699TJN1"/>
<accession>A0A699TJN1</accession>
<feature type="compositionally biased region" description="Polar residues" evidence="1">
    <location>
        <begin position="58"/>
        <end position="68"/>
    </location>
</feature>
<sequence length="164" mass="17870">ITGSGPTWLFDIDSLTRTINYQPITAGNQSNLNTGFQVEFNAEKAKEEVNQQYVLFPMSSSGSINPQNKDGDAAFDGKEHEVDTKKPESAVNVSLSSSAQSGKQDDKTKKKAKGKRVVESFIGNRDLNAEFKDHSNNSISPIPTTRTHKDHPVAQIDGDLSSTT</sequence>
<feature type="non-terminal residue" evidence="2">
    <location>
        <position position="1"/>
    </location>
</feature>
<reference evidence="2" key="1">
    <citation type="journal article" date="2019" name="Sci. Rep.">
        <title>Draft genome of Tanacetum cinerariifolium, the natural source of mosquito coil.</title>
        <authorList>
            <person name="Yamashiro T."/>
            <person name="Shiraishi A."/>
            <person name="Satake H."/>
            <person name="Nakayama K."/>
        </authorList>
    </citation>
    <scope>NUCLEOTIDE SEQUENCE</scope>
</reference>
<comment type="caution">
    <text evidence="2">The sequence shown here is derived from an EMBL/GenBank/DDBJ whole genome shotgun (WGS) entry which is preliminary data.</text>
</comment>
<organism evidence="2">
    <name type="scientific">Tanacetum cinerariifolium</name>
    <name type="common">Dalmatian daisy</name>
    <name type="synonym">Chrysanthemum cinerariifolium</name>
    <dbReference type="NCBI Taxonomy" id="118510"/>
    <lineage>
        <taxon>Eukaryota</taxon>
        <taxon>Viridiplantae</taxon>
        <taxon>Streptophyta</taxon>
        <taxon>Embryophyta</taxon>
        <taxon>Tracheophyta</taxon>
        <taxon>Spermatophyta</taxon>
        <taxon>Magnoliopsida</taxon>
        <taxon>eudicotyledons</taxon>
        <taxon>Gunneridae</taxon>
        <taxon>Pentapetalae</taxon>
        <taxon>asterids</taxon>
        <taxon>campanulids</taxon>
        <taxon>Asterales</taxon>
        <taxon>Asteraceae</taxon>
        <taxon>Asteroideae</taxon>
        <taxon>Anthemideae</taxon>
        <taxon>Anthemidinae</taxon>
        <taxon>Tanacetum</taxon>
    </lineage>
</organism>
<evidence type="ECO:0000256" key="1">
    <source>
        <dbReference type="SAM" id="MobiDB-lite"/>
    </source>
</evidence>
<protein>
    <submittedName>
        <fullName evidence="2">Uncharacterized protein</fullName>
    </submittedName>
</protein>
<evidence type="ECO:0000313" key="2">
    <source>
        <dbReference type="EMBL" id="GFD10905.1"/>
    </source>
</evidence>
<dbReference type="EMBL" id="BKCJ011255566">
    <property type="protein sequence ID" value="GFD10905.1"/>
    <property type="molecule type" value="Genomic_DNA"/>
</dbReference>
<feature type="compositionally biased region" description="Polar residues" evidence="1">
    <location>
        <begin position="136"/>
        <end position="145"/>
    </location>
</feature>
<feature type="compositionally biased region" description="Polar residues" evidence="1">
    <location>
        <begin position="91"/>
        <end position="101"/>
    </location>
</feature>
<feature type="compositionally biased region" description="Basic and acidic residues" evidence="1">
    <location>
        <begin position="69"/>
        <end position="88"/>
    </location>
</feature>